<evidence type="ECO:0000313" key="7">
    <source>
        <dbReference type="EMBL" id="AHH08764.1"/>
    </source>
</evidence>
<feature type="domain" description="Translocation and assembly module TamB C-terminal" evidence="6">
    <location>
        <begin position="1118"/>
        <end position="1467"/>
    </location>
</feature>
<proteinExistence type="predicted"/>
<protein>
    <submittedName>
        <fullName evidence="7">Putative cytosolic protein</fullName>
    </submittedName>
</protein>
<dbReference type="GO" id="GO:0009306">
    <property type="term" value="P:protein secretion"/>
    <property type="evidence" value="ECO:0007669"/>
    <property type="project" value="InterPro"/>
</dbReference>
<dbReference type="eggNOG" id="COG2911">
    <property type="taxonomic scope" value="Bacteria"/>
</dbReference>
<reference evidence="7 8" key="1">
    <citation type="submission" date="2013-04" db="EMBL/GenBank/DDBJ databases">
        <title>Comparative Genomics of Relapsing Fever Spirochetes.</title>
        <authorList>
            <person name="Schwan T.G."/>
            <person name="Raffel S.J."/>
            <person name="Porcella S.F."/>
            <person name="Martens C.A."/>
            <person name="Bruno D.P."/>
            <person name="Rickefs S.M."/>
            <person name="Barbian K.B."/>
        </authorList>
    </citation>
    <scope>NUCLEOTIDE SEQUENCE [LARGE SCALE GENOMIC DNA]</scope>
    <source>
        <strain evidence="7 8">BA2</strain>
    </source>
</reference>
<evidence type="ECO:0000256" key="3">
    <source>
        <dbReference type="ARBA" id="ARBA00022989"/>
    </source>
</evidence>
<dbReference type="PATRIC" id="fig|1313293.3.peg.812"/>
<accession>W5SNJ4</accession>
<evidence type="ECO:0000259" key="6">
    <source>
        <dbReference type="Pfam" id="PF04357"/>
    </source>
</evidence>
<name>W5SNJ4_BORAN</name>
<dbReference type="Pfam" id="PF04357">
    <property type="entry name" value="TamB"/>
    <property type="match status" value="1"/>
</dbReference>
<dbReference type="GO" id="GO:0005886">
    <property type="term" value="C:plasma membrane"/>
    <property type="evidence" value="ECO:0007669"/>
    <property type="project" value="InterPro"/>
</dbReference>
<evidence type="ECO:0000256" key="2">
    <source>
        <dbReference type="ARBA" id="ARBA00022692"/>
    </source>
</evidence>
<dbReference type="EMBL" id="CP005829">
    <property type="protein sequence ID" value="AHH08764.1"/>
    <property type="molecule type" value="Genomic_DNA"/>
</dbReference>
<dbReference type="HOGENOM" id="CLU_004575_0_0_12"/>
<gene>
    <name evidence="7" type="ORF">BAN_0035900</name>
</gene>
<dbReference type="InterPro" id="IPR007452">
    <property type="entry name" value="TamB_C"/>
</dbReference>
<keyword evidence="4 5" id="KW-0472">Membrane</keyword>
<organism evidence="7 8">
    <name type="scientific">Borrelia anserina BA2</name>
    <dbReference type="NCBI Taxonomy" id="1313293"/>
    <lineage>
        <taxon>Bacteria</taxon>
        <taxon>Pseudomonadati</taxon>
        <taxon>Spirochaetota</taxon>
        <taxon>Spirochaetia</taxon>
        <taxon>Spirochaetales</taxon>
        <taxon>Borreliaceae</taxon>
        <taxon>Borrelia</taxon>
    </lineage>
</organism>
<evidence type="ECO:0000313" key="8">
    <source>
        <dbReference type="Proteomes" id="UP000019262"/>
    </source>
</evidence>
<feature type="transmembrane region" description="Helical" evidence="5">
    <location>
        <begin position="12"/>
        <end position="36"/>
    </location>
</feature>
<sequence length="1467" mass="168627">MRKYMNLFFIRNQITLSFLFSVLVFISILITFILFVQFQIYSARFLIINYFESKSGFKIKYDKIDPYFLSSIKIDNLELSLNDEDKILIGTVKVNLDLFRLLLGDENIILDIFLRGSTLNFDLNNFKFLESQDLYSSELKLSGDSICRAILSKMFNSFDSIHVCLEDIDMNLKLNSDNFLRFQIKSFVLKTFDDDFLFSFVIDFSSLVVLNSSVSLKSILDSTFYFEGKFKKDLEDGYINFSFLELHTDHFSLLEQGFQINYSKGNIEIFNIIRENLDFNLRYDFNKNFLRLEALFFDLNLLSWISLNKNLSNYKNYLDTSLNGQLALSYDFKDKDLRYAFLLNSSSNANMINKEIQGVRVQIKGNEEIANVQDAFVKLKRGFVGYKGYYSLKDLVPMGRLDFRSAKIFSFKDLNGYLDFSKEGQFFCVKSDDFRIGRLKIRDLDMKTSFAQDIIHVDYLLNFASNNSKISLKGNFDKENFNLNLSVKEFPMLFLKDVLPETLITKIIPEHFLSGKYLNLTSEFNLNTFDYTRSKLNNLNFSVLSKLDNFNLMFDASGEKDVYKVKHFNYSNGDCSINSNFLIRLFDNSLNINTEFNYLGKSYPLYFELDFKNRYFNFQFSPRSLVSLNYSDSSISYFLDINDFHFYNGDSEILLNVNSSGDYHRIHNDLKVTFTKFSLDKISSNPAYNFNFSFEGIYENKKISLSNIRFTNRISSLQGQGYFNLNDKLSGNLNLFSYVNSERYFLGVDSNEDGSYFVGRFQGFDFNNLRFFSFLNGKINGNFILSFKNSDLFNYSLSAYLATDDLSLLGVPTDCSLNLGLVDNNLNIYNIKASQNGKKVLAGSFRYDIKNFIGIANLNVDSKIFSSKVNASFQKFEEKIDEELGILKSKIDGEIALRDLKYKDKNLSDLTIEFKNNSEKFIMSSIEYDLISCLYEYNDGNFYIRLNDYLPLSFFASGNIFNNKITSNVQDIKFSSSSITEDLLGSKTFFNIKEHFILYNLDLIGSLDVNGDLYNPNLNGEFKLIHALISTEYLRLSRQNGRSRILELIDVPVTIKDNSVIIENKFNLDYYSDISVAAHLNLNFLSDSIVDYYKIDIGVSEGSGVPIQFDKVTINFVGHASGYFFIEGNPEEIMFRGDLNVSNAWVYLLENSIVDLLINPYKRFKKKVGVSDVNYKGLDIATDFKINFDSNVAFHWPDNKISFLNAIITRGNKLEFKSDTKTDDFTLKGDLSISNGSFNYNNKQFTFKSGSYISFNENKNKFDPWVKVEATNVIKGGSENFLITMSMNGPLSLWDLKFSSYPARTEQEIKYLLSNAIIGGEYGLQSAGTNTAEMALGLASDILVDLIVQPIEDYIRSVLKLDLLSIKTDILRNAIGVLGGPTTFAGVLDKTNVKVGKYIDDGVFLKAGFGFLKEEVTPFSQNLSFNVNFGLELNSPFFFVDYTFDYNFKENGRGIGNQISIFWKFRY</sequence>
<comment type="subcellular location">
    <subcellularLocation>
        <location evidence="1">Membrane</location>
        <topology evidence="1">Single-pass membrane protein</topology>
    </subcellularLocation>
</comment>
<dbReference type="Proteomes" id="UP000019262">
    <property type="component" value="Chromosome"/>
</dbReference>
<evidence type="ECO:0000256" key="5">
    <source>
        <dbReference type="SAM" id="Phobius"/>
    </source>
</evidence>
<evidence type="ECO:0000256" key="1">
    <source>
        <dbReference type="ARBA" id="ARBA00004167"/>
    </source>
</evidence>
<keyword evidence="3 5" id="KW-1133">Transmembrane helix</keyword>
<evidence type="ECO:0000256" key="4">
    <source>
        <dbReference type="ARBA" id="ARBA00023136"/>
    </source>
</evidence>
<keyword evidence="2 5" id="KW-0812">Transmembrane</keyword>